<reference evidence="2" key="1">
    <citation type="submission" date="2022-03" db="EMBL/GenBank/DDBJ databases">
        <authorList>
            <person name="Alioto T."/>
            <person name="Alioto T."/>
            <person name="Gomez Garrido J."/>
        </authorList>
    </citation>
    <scope>NUCLEOTIDE SEQUENCE</scope>
</reference>
<sequence length="287" mass="32031">MSAQRRPPRGDRGEPGEGSVTCESERHQDFVDRLACKYMRKCKVKVELSTDSESDNEIFGPGPTSTPNHGSSWRKRSTKLQFLDPYDGDSEEASTHSDSAVYSRCLPKRGKKSPLKDTVDPKYQEGTVLVPDHIPPPSEQKNSPALESSDICMRSLTDSETSLQTSEKLCDNSKGLQDTLEISMDSRAALENRRSNSGHFLLIGVDSRTANHSGTVTSPRFQGNLPPTEENVDCSMSPISLAKRKLGLKMDFNNDKHRRKKARVTDTMVHFQSPSQISTIFRFQHNS</sequence>
<name>A0AAD1TMG8_PELCU</name>
<evidence type="ECO:0000256" key="1">
    <source>
        <dbReference type="SAM" id="MobiDB-lite"/>
    </source>
</evidence>
<dbReference type="Proteomes" id="UP001295444">
    <property type="component" value="Chromosome 13"/>
</dbReference>
<proteinExistence type="predicted"/>
<feature type="region of interest" description="Disordered" evidence="1">
    <location>
        <begin position="47"/>
        <end position="148"/>
    </location>
</feature>
<accession>A0AAD1TMG8</accession>
<protein>
    <submittedName>
        <fullName evidence="2">Uncharacterized protein</fullName>
    </submittedName>
</protein>
<evidence type="ECO:0000313" key="2">
    <source>
        <dbReference type="EMBL" id="CAH2328243.1"/>
    </source>
</evidence>
<evidence type="ECO:0000313" key="3">
    <source>
        <dbReference type="Proteomes" id="UP001295444"/>
    </source>
</evidence>
<feature type="region of interest" description="Disordered" evidence="1">
    <location>
        <begin position="1"/>
        <end position="25"/>
    </location>
</feature>
<dbReference type="AlphaFoldDB" id="A0AAD1TMG8"/>
<gene>
    <name evidence="2" type="ORF">PECUL_23A057643</name>
</gene>
<organism evidence="2 3">
    <name type="scientific">Pelobates cultripes</name>
    <name type="common">Western spadefoot toad</name>
    <dbReference type="NCBI Taxonomy" id="61616"/>
    <lineage>
        <taxon>Eukaryota</taxon>
        <taxon>Metazoa</taxon>
        <taxon>Chordata</taxon>
        <taxon>Craniata</taxon>
        <taxon>Vertebrata</taxon>
        <taxon>Euteleostomi</taxon>
        <taxon>Amphibia</taxon>
        <taxon>Batrachia</taxon>
        <taxon>Anura</taxon>
        <taxon>Pelobatoidea</taxon>
        <taxon>Pelobatidae</taxon>
        <taxon>Pelobates</taxon>
    </lineage>
</organism>
<keyword evidence="3" id="KW-1185">Reference proteome</keyword>
<feature type="compositionally biased region" description="Basic and acidic residues" evidence="1">
    <location>
        <begin position="114"/>
        <end position="123"/>
    </location>
</feature>
<dbReference type="EMBL" id="OW240924">
    <property type="protein sequence ID" value="CAH2328243.1"/>
    <property type="molecule type" value="Genomic_DNA"/>
</dbReference>